<evidence type="ECO:0000313" key="2">
    <source>
        <dbReference type="Proteomes" id="UP000001015"/>
    </source>
</evidence>
<dbReference type="EMBL" id="BA000023">
    <property type="protein sequence ID" value="BAB65753.1"/>
    <property type="molecule type" value="Genomic_DNA"/>
</dbReference>
<protein>
    <submittedName>
        <fullName evidence="1">Uncharacterized protein</fullName>
    </submittedName>
</protein>
<gene>
    <name evidence="1" type="ordered locus">STK_07454</name>
    <name evidence="1" type="ORF">STS090</name>
</gene>
<name>Q974A7_SULTO</name>
<sequence>MFLRRVVSAIYFSLFNYWAHKYYHKGIRGKGALRDYFSLSEFTSFLYKNGLDRAMYTLLIYRVAADHYALNPTDIIITDRQWKE</sequence>
<dbReference type="Proteomes" id="UP000001015">
    <property type="component" value="Chromosome"/>
</dbReference>
<dbReference type="AlphaFoldDB" id="Q974A7"/>
<reference evidence="2" key="1">
    <citation type="journal article" date="2001" name="DNA Res.">
        <title>Complete genome sequence of an aerobic thermoacidophilic Crenarchaeon, Sulfolobus tokodaii strain7.</title>
        <authorList>
            <person name="Kawarabayasi Y."/>
            <person name="Hino Y."/>
            <person name="Horikawa H."/>
            <person name="Jin-no K."/>
            <person name="Takahashi M."/>
            <person name="Sekine M."/>
            <person name="Baba S."/>
            <person name="Ankai A."/>
            <person name="Kosugi H."/>
            <person name="Hosoyama A."/>
            <person name="Fukui S."/>
            <person name="Nagai Y."/>
            <person name="Nishijima K."/>
            <person name="Otsuka R."/>
            <person name="Nakazawa H."/>
            <person name="Takamiya M."/>
            <person name="Kato Y."/>
            <person name="Yoshizawa T."/>
            <person name="Tanaka T."/>
            <person name="Kudoh Y."/>
            <person name="Yamazaki J."/>
            <person name="Kushida N."/>
            <person name="Oguchi A."/>
            <person name="Aoki K."/>
            <person name="Masuda S."/>
            <person name="Yanagii M."/>
            <person name="Nishimura M."/>
            <person name="Yamagishi A."/>
            <person name="Oshima T."/>
            <person name="Kikuchi H."/>
        </authorList>
    </citation>
    <scope>NUCLEOTIDE SEQUENCE [LARGE SCALE GENOMIC DNA]</scope>
    <source>
        <strain evidence="2">DSM 16993 / JCM 10545 / NBRC 100140 / 7</strain>
    </source>
</reference>
<organism evidence="1 2">
    <name type="scientific">Sulfurisphaera tokodaii (strain DSM 16993 / JCM 10545 / NBRC 100140 / 7)</name>
    <name type="common">Sulfolobus tokodaii</name>
    <dbReference type="NCBI Taxonomy" id="273063"/>
    <lineage>
        <taxon>Archaea</taxon>
        <taxon>Thermoproteota</taxon>
        <taxon>Thermoprotei</taxon>
        <taxon>Sulfolobales</taxon>
        <taxon>Sulfolobaceae</taxon>
        <taxon>Sulfurisphaera</taxon>
    </lineage>
</organism>
<dbReference type="KEGG" id="sto:STK_07454"/>
<keyword evidence="2" id="KW-1185">Reference proteome</keyword>
<dbReference type="eggNOG" id="arCOG07711">
    <property type="taxonomic scope" value="Archaea"/>
</dbReference>
<proteinExistence type="predicted"/>
<evidence type="ECO:0000313" key="1">
    <source>
        <dbReference type="EMBL" id="BAB65753.1"/>
    </source>
</evidence>
<dbReference type="PATRIC" id="fig|273063.9.peg.837"/>
<accession>Q974A7</accession>
<dbReference type="STRING" id="273063.STK_07454"/>